<feature type="non-terminal residue" evidence="2">
    <location>
        <position position="81"/>
    </location>
</feature>
<dbReference type="EMBL" id="BARV01044558">
    <property type="protein sequence ID" value="GAI61345.1"/>
    <property type="molecule type" value="Genomic_DNA"/>
</dbReference>
<protein>
    <recommendedName>
        <fullName evidence="1">Trehalose synthase N-terminal domain-containing protein</fullName>
    </recommendedName>
</protein>
<dbReference type="AlphaFoldDB" id="X1RDW7"/>
<gene>
    <name evidence="2" type="ORF">S06H3_65861</name>
</gene>
<evidence type="ECO:0000259" key="1">
    <source>
        <dbReference type="Pfam" id="PF21269"/>
    </source>
</evidence>
<dbReference type="InterPro" id="IPR049438">
    <property type="entry name" value="TreT_GT1"/>
</dbReference>
<feature type="non-terminal residue" evidence="2">
    <location>
        <position position="1"/>
    </location>
</feature>
<accession>X1RDW7</accession>
<organism evidence="2">
    <name type="scientific">marine sediment metagenome</name>
    <dbReference type="NCBI Taxonomy" id="412755"/>
    <lineage>
        <taxon>unclassified sequences</taxon>
        <taxon>metagenomes</taxon>
        <taxon>ecological metagenomes</taxon>
    </lineage>
</organism>
<comment type="caution">
    <text evidence="2">The sequence shown here is derived from an EMBL/GenBank/DDBJ whole genome shotgun (WGS) entry which is preliminary data.</text>
</comment>
<evidence type="ECO:0000313" key="2">
    <source>
        <dbReference type="EMBL" id="GAI61345.1"/>
    </source>
</evidence>
<sequence>LRHYQPDNKAKWIWRCHVDSAQPDETVWNFLRPYIEEYDAAIFTTKEFIPKDLNLAEIATMAPAICAFSSKNMFIKRYLCR</sequence>
<feature type="domain" description="Trehalose synthase N-terminal" evidence="1">
    <location>
        <begin position="7"/>
        <end position="50"/>
    </location>
</feature>
<dbReference type="Pfam" id="PF21269">
    <property type="entry name" value="TreT_GT1"/>
    <property type="match status" value="1"/>
</dbReference>
<reference evidence="2" key="1">
    <citation type="journal article" date="2014" name="Front. Microbiol.">
        <title>High frequency of phylogenetically diverse reductive dehalogenase-homologous genes in deep subseafloor sedimentary metagenomes.</title>
        <authorList>
            <person name="Kawai M."/>
            <person name="Futagami T."/>
            <person name="Toyoda A."/>
            <person name="Takaki Y."/>
            <person name="Nishi S."/>
            <person name="Hori S."/>
            <person name="Arai W."/>
            <person name="Tsubouchi T."/>
            <person name="Morono Y."/>
            <person name="Uchiyama I."/>
            <person name="Ito T."/>
            <person name="Fujiyama A."/>
            <person name="Inagaki F."/>
            <person name="Takami H."/>
        </authorList>
    </citation>
    <scope>NUCLEOTIDE SEQUENCE</scope>
    <source>
        <strain evidence="2">Expedition CK06-06</strain>
    </source>
</reference>
<name>X1RDW7_9ZZZZ</name>
<proteinExistence type="predicted"/>
<dbReference type="Gene3D" id="3.40.50.2000">
    <property type="entry name" value="Glycogen Phosphorylase B"/>
    <property type="match status" value="1"/>
</dbReference>